<accession>A0A4R9C2Q4</accession>
<keyword evidence="8" id="KW-1185">Reference proteome</keyword>
<dbReference type="Proteomes" id="UP000297454">
    <property type="component" value="Unassembled WGS sequence"/>
</dbReference>
<dbReference type="InterPro" id="IPR011701">
    <property type="entry name" value="MFS"/>
</dbReference>
<feature type="transmembrane region" description="Helical" evidence="6">
    <location>
        <begin position="36"/>
        <end position="56"/>
    </location>
</feature>
<feature type="transmembrane region" description="Helical" evidence="6">
    <location>
        <begin position="367"/>
        <end position="384"/>
    </location>
</feature>
<dbReference type="PANTHER" id="PTHR23513">
    <property type="entry name" value="INTEGRAL MEMBRANE EFFLUX PROTEIN-RELATED"/>
    <property type="match status" value="1"/>
</dbReference>
<dbReference type="InterPro" id="IPR036259">
    <property type="entry name" value="MFS_trans_sf"/>
</dbReference>
<evidence type="ECO:0000313" key="7">
    <source>
        <dbReference type="EMBL" id="TFF67354.1"/>
    </source>
</evidence>
<evidence type="ECO:0000256" key="6">
    <source>
        <dbReference type="SAM" id="Phobius"/>
    </source>
</evidence>
<protein>
    <submittedName>
        <fullName evidence="7">MFS transporter</fullName>
    </submittedName>
</protein>
<feature type="transmembrane region" description="Helical" evidence="6">
    <location>
        <begin position="248"/>
        <end position="272"/>
    </location>
</feature>
<proteinExistence type="predicted"/>
<keyword evidence="3 6" id="KW-0812">Transmembrane</keyword>
<keyword evidence="2" id="KW-1003">Cell membrane</keyword>
<dbReference type="GO" id="GO:0022857">
    <property type="term" value="F:transmembrane transporter activity"/>
    <property type="evidence" value="ECO:0007669"/>
    <property type="project" value="InterPro"/>
</dbReference>
<feature type="transmembrane region" description="Helical" evidence="6">
    <location>
        <begin position="341"/>
        <end position="361"/>
    </location>
</feature>
<dbReference type="EMBL" id="SCFR01000003">
    <property type="protein sequence ID" value="TFF67354.1"/>
    <property type="molecule type" value="Genomic_DNA"/>
</dbReference>
<dbReference type="Pfam" id="PF07690">
    <property type="entry name" value="MFS_1"/>
    <property type="match status" value="1"/>
</dbReference>
<feature type="transmembrane region" description="Helical" evidence="6">
    <location>
        <begin position="92"/>
        <end position="118"/>
    </location>
</feature>
<dbReference type="GO" id="GO:0005886">
    <property type="term" value="C:plasma membrane"/>
    <property type="evidence" value="ECO:0007669"/>
    <property type="project" value="UniProtKB-SubCell"/>
</dbReference>
<feature type="transmembrane region" description="Helical" evidence="6">
    <location>
        <begin position="165"/>
        <end position="182"/>
    </location>
</feature>
<evidence type="ECO:0000256" key="4">
    <source>
        <dbReference type="ARBA" id="ARBA00022989"/>
    </source>
</evidence>
<dbReference type="CDD" id="cd06173">
    <property type="entry name" value="MFS_MefA_like"/>
    <property type="match status" value="1"/>
</dbReference>
<comment type="caution">
    <text evidence="7">The sequence shown here is derived from an EMBL/GenBank/DDBJ whole genome shotgun (WGS) entry which is preliminary data.</text>
</comment>
<gene>
    <name evidence="7" type="ORF">EQF91_01645</name>
</gene>
<evidence type="ECO:0000313" key="8">
    <source>
        <dbReference type="Proteomes" id="UP000297454"/>
    </source>
</evidence>
<dbReference type="SUPFAM" id="SSF103473">
    <property type="entry name" value="MFS general substrate transporter"/>
    <property type="match status" value="1"/>
</dbReference>
<feature type="transmembrane region" description="Helical" evidence="6">
    <location>
        <begin position="305"/>
        <end position="329"/>
    </location>
</feature>
<evidence type="ECO:0000256" key="2">
    <source>
        <dbReference type="ARBA" id="ARBA00022475"/>
    </source>
</evidence>
<evidence type="ECO:0000256" key="3">
    <source>
        <dbReference type="ARBA" id="ARBA00022692"/>
    </source>
</evidence>
<evidence type="ECO:0000256" key="1">
    <source>
        <dbReference type="ARBA" id="ARBA00004651"/>
    </source>
</evidence>
<dbReference type="AlphaFoldDB" id="A0A4R9C2Q4"/>
<feature type="transmembrane region" description="Helical" evidence="6">
    <location>
        <begin position="7"/>
        <end position="30"/>
    </location>
</feature>
<feature type="transmembrane region" description="Helical" evidence="6">
    <location>
        <begin position="218"/>
        <end position="236"/>
    </location>
</feature>
<evidence type="ECO:0000256" key="5">
    <source>
        <dbReference type="ARBA" id="ARBA00023136"/>
    </source>
</evidence>
<dbReference type="RefSeq" id="WP_134743913.1">
    <property type="nucleotide sequence ID" value="NZ_JBFNFK010000003.1"/>
</dbReference>
<reference evidence="7 8" key="1">
    <citation type="submission" date="2019-01" db="EMBL/GenBank/DDBJ databases">
        <title>Draft Genome Sequences of Helcococcus ovis Strains Isolated from the Uterus and Vagina of Dairy Cows with Metritis.</title>
        <authorList>
            <person name="Cunha F."/>
            <person name="Jeon S.J."/>
            <person name="Kutzer P."/>
            <person name="Galvao K.N."/>
        </authorList>
    </citation>
    <scope>NUCLEOTIDE SEQUENCE [LARGE SCALE GENOMIC DNA]</scope>
    <source>
        <strain evidence="7 8">KG-37</strain>
    </source>
</reference>
<sequence>MKKIYRLLLLVLILNIADSIFYMSMLWYINNNFKDSYFLGLFFSITLIPDIFIFFLGPIIDKFSTKKLLYISIFTQISCLLFFILFNQYLSIGILLFIIFISTTASTFSYVIQGTLIPKIVDKNEILFANSIFEFSSKVLDSFLNSIISIIIASFGIFILFRYDVLIFILSLLVLSGVKLKFQTKVDNTEDKYNFKKYKLELKEGLTFVNNNSLLRDVTLIFLIINFFNAIQAVAYPIYSKIYFNGEVYYGLLLSVKGISGIIGSIVSSYVIRKISKSNLLGFLLLLNGVVWFVAIFTRNIYLNLALFFIGYFAMSIYNIGFSSIFRIVPPEELLGRVNSTVDSLIAVAMPLGSYIAGIIITDNIVYVMTILPLSMFVGGIYFIKHQKLNEFYL</sequence>
<comment type="subcellular location">
    <subcellularLocation>
        <location evidence="1">Cell membrane</location>
        <topology evidence="1">Multi-pass membrane protein</topology>
    </subcellularLocation>
</comment>
<organism evidence="7 8">
    <name type="scientific">Helcococcus ovis</name>
    <dbReference type="NCBI Taxonomy" id="72026"/>
    <lineage>
        <taxon>Bacteria</taxon>
        <taxon>Bacillati</taxon>
        <taxon>Bacillota</taxon>
        <taxon>Tissierellia</taxon>
        <taxon>Tissierellales</taxon>
        <taxon>Peptoniphilaceae</taxon>
        <taxon>Helcococcus</taxon>
    </lineage>
</organism>
<dbReference type="Gene3D" id="1.20.1250.20">
    <property type="entry name" value="MFS general substrate transporter like domains"/>
    <property type="match status" value="1"/>
</dbReference>
<feature type="transmembrane region" description="Helical" evidence="6">
    <location>
        <begin position="68"/>
        <end position="86"/>
    </location>
</feature>
<keyword evidence="5 6" id="KW-0472">Membrane</keyword>
<feature type="transmembrane region" description="Helical" evidence="6">
    <location>
        <begin position="139"/>
        <end position="159"/>
    </location>
</feature>
<name>A0A4R9C2Q4_9FIRM</name>
<keyword evidence="4 6" id="KW-1133">Transmembrane helix</keyword>
<dbReference type="PANTHER" id="PTHR23513:SF6">
    <property type="entry name" value="MAJOR FACILITATOR SUPERFAMILY ASSOCIATED DOMAIN-CONTAINING PROTEIN"/>
    <property type="match status" value="1"/>
</dbReference>
<feature type="transmembrane region" description="Helical" evidence="6">
    <location>
        <begin position="279"/>
        <end position="299"/>
    </location>
</feature>